<keyword evidence="6" id="KW-1185">Reference proteome</keyword>
<dbReference type="PANTHER" id="PTHR43085:SF15">
    <property type="entry name" value="2-DEHYDRO-3-DEOXYGLUCONOKINASE"/>
    <property type="match status" value="1"/>
</dbReference>
<dbReference type="GO" id="GO:0006974">
    <property type="term" value="P:DNA damage response"/>
    <property type="evidence" value="ECO:0007669"/>
    <property type="project" value="TreeGrafter"/>
</dbReference>
<dbReference type="SUPFAM" id="SSF53613">
    <property type="entry name" value="Ribokinase-like"/>
    <property type="match status" value="1"/>
</dbReference>
<dbReference type="Gene3D" id="3.40.1190.20">
    <property type="match status" value="1"/>
</dbReference>
<dbReference type="InterPro" id="IPR002173">
    <property type="entry name" value="Carboh/pur_kinase_PfkB_CS"/>
</dbReference>
<evidence type="ECO:0000256" key="1">
    <source>
        <dbReference type="ARBA" id="ARBA00010688"/>
    </source>
</evidence>
<dbReference type="GO" id="GO:0005829">
    <property type="term" value="C:cytosol"/>
    <property type="evidence" value="ECO:0007669"/>
    <property type="project" value="TreeGrafter"/>
</dbReference>
<keyword evidence="3 5" id="KW-0418">Kinase</keyword>
<sequence>MNVHHAMHVHHPDRLFELVSVGECMVELRARESLRTATELQRSYGGDTLNTLVTASRLGLRTAFISRVGNDPFGEGMRRAWEVEGVNVEAAPLVSGENGVYFIHVQDSEREFTYRRAGSAASQLSPSDIPELLIAATKVLLISGITQAISANAQAATLYAARLAREHHVYVAYDPNYRPALWQSRGGLKAAWRACQEVLPFTDLLLPSHPADDVLMTDLADWHGVQVSKRGAEGAILRGASGDTVIPASPVTVTDSTGAGDAFNAGLISGLLEGRTLSEAVTFAHRVAGIGLRYPGAIPPRAEFHQECLSLERVLATKRW</sequence>
<dbReference type="STRING" id="856736.SAMN04488058_12617"/>
<protein>
    <submittedName>
        <fullName evidence="5">2-dehydro-3-deoxygluconokinase</fullName>
    </submittedName>
</protein>
<dbReference type="RefSeq" id="WP_245745548.1">
    <property type="nucleotide sequence ID" value="NZ_FNZA01000026.1"/>
</dbReference>
<comment type="similarity">
    <text evidence="1">Belongs to the carbohydrate kinase PfkB family.</text>
</comment>
<dbReference type="GO" id="GO:0042840">
    <property type="term" value="P:D-glucuronate catabolic process"/>
    <property type="evidence" value="ECO:0007669"/>
    <property type="project" value="TreeGrafter"/>
</dbReference>
<evidence type="ECO:0000313" key="6">
    <source>
        <dbReference type="Proteomes" id="UP000199223"/>
    </source>
</evidence>
<name>A0A1H7CC17_9DEIO</name>
<keyword evidence="2" id="KW-0808">Transferase</keyword>
<dbReference type="InterPro" id="IPR011611">
    <property type="entry name" value="PfkB_dom"/>
</dbReference>
<dbReference type="InterPro" id="IPR050306">
    <property type="entry name" value="PfkB_Carbo_kinase"/>
</dbReference>
<dbReference type="Proteomes" id="UP000199223">
    <property type="component" value="Unassembled WGS sequence"/>
</dbReference>
<dbReference type="InterPro" id="IPR029056">
    <property type="entry name" value="Ribokinase-like"/>
</dbReference>
<evidence type="ECO:0000256" key="2">
    <source>
        <dbReference type="ARBA" id="ARBA00022679"/>
    </source>
</evidence>
<dbReference type="GO" id="GO:0019698">
    <property type="term" value="P:D-galacturonate catabolic process"/>
    <property type="evidence" value="ECO:0007669"/>
    <property type="project" value="TreeGrafter"/>
</dbReference>
<dbReference type="Pfam" id="PF00294">
    <property type="entry name" value="PfkB"/>
    <property type="match status" value="1"/>
</dbReference>
<evidence type="ECO:0000256" key="3">
    <source>
        <dbReference type="ARBA" id="ARBA00022777"/>
    </source>
</evidence>
<dbReference type="CDD" id="cd01166">
    <property type="entry name" value="KdgK"/>
    <property type="match status" value="1"/>
</dbReference>
<evidence type="ECO:0000259" key="4">
    <source>
        <dbReference type="Pfam" id="PF00294"/>
    </source>
</evidence>
<dbReference type="PANTHER" id="PTHR43085">
    <property type="entry name" value="HEXOKINASE FAMILY MEMBER"/>
    <property type="match status" value="1"/>
</dbReference>
<evidence type="ECO:0000313" key="5">
    <source>
        <dbReference type="EMBL" id="SEJ87198.1"/>
    </source>
</evidence>
<dbReference type="AlphaFoldDB" id="A0A1H7CC17"/>
<proteinExistence type="inferred from homology"/>
<dbReference type="GO" id="GO:0008673">
    <property type="term" value="F:2-dehydro-3-deoxygluconokinase activity"/>
    <property type="evidence" value="ECO:0007669"/>
    <property type="project" value="TreeGrafter"/>
</dbReference>
<gene>
    <name evidence="5" type="ORF">SAMN04488058_12617</name>
</gene>
<organism evidence="5 6">
    <name type="scientific">Deinococcus reticulitermitis</name>
    <dbReference type="NCBI Taxonomy" id="856736"/>
    <lineage>
        <taxon>Bacteria</taxon>
        <taxon>Thermotogati</taxon>
        <taxon>Deinococcota</taxon>
        <taxon>Deinococci</taxon>
        <taxon>Deinococcales</taxon>
        <taxon>Deinococcaceae</taxon>
        <taxon>Deinococcus</taxon>
    </lineage>
</organism>
<accession>A0A1H7CC17</accession>
<dbReference type="EMBL" id="FNZA01000026">
    <property type="protein sequence ID" value="SEJ87198.1"/>
    <property type="molecule type" value="Genomic_DNA"/>
</dbReference>
<dbReference type="PROSITE" id="PS00584">
    <property type="entry name" value="PFKB_KINASES_2"/>
    <property type="match status" value="1"/>
</dbReference>
<feature type="domain" description="Carbohydrate kinase PfkB" evidence="4">
    <location>
        <begin position="17"/>
        <end position="300"/>
    </location>
</feature>
<reference evidence="6" key="1">
    <citation type="submission" date="2016-10" db="EMBL/GenBank/DDBJ databases">
        <authorList>
            <person name="Varghese N."/>
            <person name="Submissions S."/>
        </authorList>
    </citation>
    <scope>NUCLEOTIDE SEQUENCE [LARGE SCALE GENOMIC DNA]</scope>
    <source>
        <strain evidence="6">CGMCC 1.10218</strain>
    </source>
</reference>